<feature type="transmembrane region" description="Helical" evidence="6">
    <location>
        <begin position="283"/>
        <end position="302"/>
    </location>
</feature>
<feature type="transmembrane region" description="Helical" evidence="6">
    <location>
        <begin position="78"/>
        <end position="96"/>
    </location>
</feature>
<comment type="similarity">
    <text evidence="2">Belongs to the EamA transporter family.</text>
</comment>
<name>A0ABS3F603_9PROT</name>
<feature type="transmembrane region" description="Helical" evidence="6">
    <location>
        <begin position="133"/>
        <end position="150"/>
    </location>
</feature>
<evidence type="ECO:0000259" key="7">
    <source>
        <dbReference type="Pfam" id="PF00892"/>
    </source>
</evidence>
<feature type="transmembrane region" description="Helical" evidence="6">
    <location>
        <begin position="258"/>
        <end position="277"/>
    </location>
</feature>
<feature type="transmembrane region" description="Helical" evidence="6">
    <location>
        <begin position="46"/>
        <end position="66"/>
    </location>
</feature>
<evidence type="ECO:0000313" key="9">
    <source>
        <dbReference type="Proteomes" id="UP000664761"/>
    </source>
</evidence>
<dbReference type="EMBL" id="JAFLNC010000003">
    <property type="protein sequence ID" value="MBO0333910.1"/>
    <property type="molecule type" value="Genomic_DNA"/>
</dbReference>
<feature type="transmembrane region" description="Helical" evidence="6">
    <location>
        <begin position="108"/>
        <end position="126"/>
    </location>
</feature>
<reference evidence="8 9" key="1">
    <citation type="submission" date="2021-03" db="EMBL/GenBank/DDBJ databases">
        <title>Sneathiella sp. CAU 1612 isolated from Kang Won-do.</title>
        <authorList>
            <person name="Kim W."/>
        </authorList>
    </citation>
    <scope>NUCLEOTIDE SEQUENCE [LARGE SCALE GENOMIC DNA]</scope>
    <source>
        <strain evidence="8 9">CAU 1612</strain>
    </source>
</reference>
<dbReference type="Pfam" id="PF00892">
    <property type="entry name" value="EamA"/>
    <property type="match status" value="2"/>
</dbReference>
<sequence length="313" mass="34239">MTIVPGEYVKTGVQHGRSHLLMIVATCLVATSFPVAAAITNWMDSLVLTFLRFALASILFLPIVAWRYGIILPTYRDLIRYGILSACLVGFFWAMFSALRLTSALNTAAIFALTPAITAIVSSILLKEKLNRASQIALPIGVLGAVWVTFRGDLTALLSLSFGIGDVIFFAGTIAMGCYGALVKYLHRGEPMAQITFWTLVTGAFWLLILAAPRFPTIVWTEVPMTVYGGITYLSVFTTLVTFFLFQWSATVIGPTKVMSYTYLNPFLVILFGIALGHELPPAAILPGLLFTFAATCVLQRFTPVYLSPDRKA</sequence>
<feature type="transmembrane region" description="Helical" evidence="6">
    <location>
        <begin position="195"/>
        <end position="215"/>
    </location>
</feature>
<dbReference type="PANTHER" id="PTHR32322:SF2">
    <property type="entry name" value="EAMA DOMAIN-CONTAINING PROTEIN"/>
    <property type="match status" value="1"/>
</dbReference>
<keyword evidence="4 6" id="KW-1133">Transmembrane helix</keyword>
<proteinExistence type="inferred from homology"/>
<accession>A0ABS3F603</accession>
<protein>
    <submittedName>
        <fullName evidence="8">DMT family transporter</fullName>
    </submittedName>
</protein>
<feature type="transmembrane region" description="Helical" evidence="6">
    <location>
        <begin position="227"/>
        <end position="246"/>
    </location>
</feature>
<dbReference type="SUPFAM" id="SSF103481">
    <property type="entry name" value="Multidrug resistance efflux transporter EmrE"/>
    <property type="match status" value="2"/>
</dbReference>
<evidence type="ECO:0000256" key="5">
    <source>
        <dbReference type="ARBA" id="ARBA00023136"/>
    </source>
</evidence>
<evidence type="ECO:0000256" key="2">
    <source>
        <dbReference type="ARBA" id="ARBA00007362"/>
    </source>
</evidence>
<keyword evidence="5 6" id="KW-0472">Membrane</keyword>
<dbReference type="PANTHER" id="PTHR32322">
    <property type="entry name" value="INNER MEMBRANE TRANSPORTER"/>
    <property type="match status" value="1"/>
</dbReference>
<feature type="domain" description="EamA" evidence="7">
    <location>
        <begin position="19"/>
        <end position="149"/>
    </location>
</feature>
<evidence type="ECO:0000313" key="8">
    <source>
        <dbReference type="EMBL" id="MBO0333910.1"/>
    </source>
</evidence>
<feature type="transmembrane region" description="Helical" evidence="6">
    <location>
        <begin position="156"/>
        <end position="183"/>
    </location>
</feature>
<dbReference type="Proteomes" id="UP000664761">
    <property type="component" value="Unassembled WGS sequence"/>
</dbReference>
<evidence type="ECO:0000256" key="6">
    <source>
        <dbReference type="SAM" id="Phobius"/>
    </source>
</evidence>
<comment type="subcellular location">
    <subcellularLocation>
        <location evidence="1">Membrane</location>
        <topology evidence="1">Multi-pass membrane protein</topology>
    </subcellularLocation>
</comment>
<gene>
    <name evidence="8" type="ORF">J0X12_09805</name>
</gene>
<dbReference type="InterPro" id="IPR037185">
    <property type="entry name" value="EmrE-like"/>
</dbReference>
<evidence type="ECO:0000256" key="1">
    <source>
        <dbReference type="ARBA" id="ARBA00004141"/>
    </source>
</evidence>
<evidence type="ECO:0000256" key="4">
    <source>
        <dbReference type="ARBA" id="ARBA00022989"/>
    </source>
</evidence>
<dbReference type="InterPro" id="IPR000620">
    <property type="entry name" value="EamA_dom"/>
</dbReference>
<organism evidence="8 9">
    <name type="scientific">Sneathiella sedimenti</name>
    <dbReference type="NCBI Taxonomy" id="2816034"/>
    <lineage>
        <taxon>Bacteria</taxon>
        <taxon>Pseudomonadati</taxon>
        <taxon>Pseudomonadota</taxon>
        <taxon>Alphaproteobacteria</taxon>
        <taxon>Sneathiellales</taxon>
        <taxon>Sneathiellaceae</taxon>
        <taxon>Sneathiella</taxon>
    </lineage>
</organism>
<keyword evidence="9" id="KW-1185">Reference proteome</keyword>
<keyword evidence="3 6" id="KW-0812">Transmembrane</keyword>
<feature type="domain" description="EamA" evidence="7">
    <location>
        <begin position="164"/>
        <end position="298"/>
    </location>
</feature>
<evidence type="ECO:0000256" key="3">
    <source>
        <dbReference type="ARBA" id="ARBA00022692"/>
    </source>
</evidence>
<dbReference type="RefSeq" id="WP_207044971.1">
    <property type="nucleotide sequence ID" value="NZ_JAFLNC010000003.1"/>
</dbReference>
<feature type="transmembrane region" description="Helical" evidence="6">
    <location>
        <begin position="20"/>
        <end position="40"/>
    </location>
</feature>
<dbReference type="InterPro" id="IPR050638">
    <property type="entry name" value="AA-Vitamin_Transporters"/>
</dbReference>
<comment type="caution">
    <text evidence="8">The sequence shown here is derived from an EMBL/GenBank/DDBJ whole genome shotgun (WGS) entry which is preliminary data.</text>
</comment>